<feature type="compositionally biased region" description="Low complexity" evidence="1">
    <location>
        <begin position="313"/>
        <end position="322"/>
    </location>
</feature>
<dbReference type="AlphaFoldDB" id="A0A8H3YMV6"/>
<reference evidence="2 3" key="1">
    <citation type="submission" date="2019-11" db="EMBL/GenBank/DDBJ databases">
        <title>Venturia inaequalis Genome Resource.</title>
        <authorList>
            <person name="Lichtner F.J."/>
        </authorList>
    </citation>
    <scope>NUCLEOTIDE SEQUENCE [LARGE SCALE GENOMIC DNA]</scope>
    <source>
        <strain evidence="2">Bline_iso_100314</strain>
    </source>
</reference>
<gene>
    <name evidence="2" type="ORF">BLS_007593</name>
</gene>
<dbReference type="Proteomes" id="UP000433883">
    <property type="component" value="Unassembled WGS sequence"/>
</dbReference>
<evidence type="ECO:0000313" key="2">
    <source>
        <dbReference type="EMBL" id="KAE9965528.1"/>
    </source>
</evidence>
<dbReference type="EMBL" id="WNWQ01000600">
    <property type="protein sequence ID" value="KAE9965528.1"/>
    <property type="molecule type" value="Genomic_DNA"/>
</dbReference>
<evidence type="ECO:0000256" key="1">
    <source>
        <dbReference type="SAM" id="MobiDB-lite"/>
    </source>
</evidence>
<name>A0A8H3YMV6_VENIN</name>
<comment type="caution">
    <text evidence="2">The sequence shown here is derived from an EMBL/GenBank/DDBJ whole genome shotgun (WGS) entry which is preliminary data.</text>
</comment>
<feature type="region of interest" description="Disordered" evidence="1">
    <location>
        <begin position="299"/>
        <end position="322"/>
    </location>
</feature>
<protein>
    <submittedName>
        <fullName evidence="2">Uncharacterized protein</fullName>
    </submittedName>
</protein>
<proteinExistence type="predicted"/>
<sequence length="372" mass="39346">MATDYDNPTGISPLLPTPGIPGITLPDDFTLEAADRGMVPGPVAPKPKKPPFVQQSPVRFPSRDPTVYGEGISRLVGAFSGPGFNLIFRPHTDKSGDEDKDPDGIKPKLSVPLGGLQNDLLELNLTHEIWTFPRADLGEIPNRVAAAGKDAILFGIPYTQIVRDVTDAGTGTRVPVDRLGKCNVEKKKALVSDIHFEPGLLIHVEHSSPVSDEATITRMASIPHGTTINAQGAKAVKSITKKMTQDPNELLRIHNVGKNFSQFVRFTVSTTPSQPLDKQACPHLAAQAAMQSALDAFDTQNKVPAPPAPAPPANQDAKTKAAQEAATKAIAAARKAIADAMVLCSEPVPTKGQKPTAAASGTSNIAKVSLLV</sequence>
<evidence type="ECO:0000313" key="3">
    <source>
        <dbReference type="Proteomes" id="UP000433883"/>
    </source>
</evidence>
<feature type="region of interest" description="Disordered" evidence="1">
    <location>
        <begin position="1"/>
        <end position="64"/>
    </location>
</feature>
<organism evidence="2 3">
    <name type="scientific">Venturia inaequalis</name>
    <name type="common">Apple scab fungus</name>
    <dbReference type="NCBI Taxonomy" id="5025"/>
    <lineage>
        <taxon>Eukaryota</taxon>
        <taxon>Fungi</taxon>
        <taxon>Dikarya</taxon>
        <taxon>Ascomycota</taxon>
        <taxon>Pezizomycotina</taxon>
        <taxon>Dothideomycetes</taxon>
        <taxon>Pleosporomycetidae</taxon>
        <taxon>Venturiales</taxon>
        <taxon>Venturiaceae</taxon>
        <taxon>Venturia</taxon>
    </lineage>
</organism>
<accession>A0A8H3YMV6</accession>